<dbReference type="Gene3D" id="3.40.50.12780">
    <property type="entry name" value="N-terminal domain of ligase-like"/>
    <property type="match status" value="1"/>
</dbReference>
<dbReference type="PROSITE" id="PS00455">
    <property type="entry name" value="AMP_BINDING"/>
    <property type="match status" value="1"/>
</dbReference>
<dbReference type="PANTHER" id="PTHR43767:SF1">
    <property type="entry name" value="NONRIBOSOMAL PEPTIDE SYNTHASE PES1 (EUROFUNG)-RELATED"/>
    <property type="match status" value="1"/>
</dbReference>
<reference evidence="2" key="1">
    <citation type="submission" date="2006-12" db="EMBL/GenBank/DDBJ databases">
        <title>Complete sequence of Mycobacterium vanbaalenii PYR-1.</title>
        <authorList>
            <consortium name="US DOE Joint Genome Institute"/>
            <person name="Copeland A."/>
            <person name="Lucas S."/>
            <person name="Lapidus A."/>
            <person name="Barry K."/>
            <person name="Detter J.C."/>
            <person name="Glavina del Rio T."/>
            <person name="Hammon N."/>
            <person name="Israni S."/>
            <person name="Dalin E."/>
            <person name="Tice H."/>
            <person name="Pitluck S."/>
            <person name="Singan V."/>
            <person name="Schmutz J."/>
            <person name="Larimer F."/>
            <person name="Land M."/>
            <person name="Hauser L."/>
            <person name="Kyrpides N."/>
            <person name="Anderson I.J."/>
            <person name="Miller C."/>
            <person name="Richardson P."/>
        </authorList>
    </citation>
    <scope>NUCLEOTIDE SEQUENCE [LARGE SCALE GENOMIC DNA]</scope>
    <source>
        <strain evidence="2">PYR-1</strain>
    </source>
</reference>
<accession>A1T418</accession>
<dbReference type="Pfam" id="PF00501">
    <property type="entry name" value="AMP-binding"/>
    <property type="match status" value="1"/>
</dbReference>
<dbReference type="InterPro" id="IPR020845">
    <property type="entry name" value="AMP-binding_CS"/>
</dbReference>
<dbReference type="Proteomes" id="UP000009159">
    <property type="component" value="Chromosome"/>
</dbReference>
<dbReference type="InterPro" id="IPR045851">
    <property type="entry name" value="AMP-bd_C_sf"/>
</dbReference>
<dbReference type="PANTHER" id="PTHR43767">
    <property type="entry name" value="LONG-CHAIN-FATTY-ACID--COA LIGASE"/>
    <property type="match status" value="1"/>
</dbReference>
<protein>
    <submittedName>
        <fullName evidence="2">AMP-dependent synthetase and ligase</fullName>
    </submittedName>
</protein>
<feature type="domain" description="AMP-dependent synthetase/ligase" evidence="1">
    <location>
        <begin position="17"/>
        <end position="421"/>
    </location>
</feature>
<evidence type="ECO:0000313" key="3">
    <source>
        <dbReference type="Proteomes" id="UP000009159"/>
    </source>
</evidence>
<dbReference type="Gene3D" id="3.30.300.30">
    <property type="match status" value="1"/>
</dbReference>
<evidence type="ECO:0000313" key="2">
    <source>
        <dbReference type="EMBL" id="ABM11918.1"/>
    </source>
</evidence>
<dbReference type="KEGG" id="mva:Mvan_1080"/>
<dbReference type="HOGENOM" id="CLU_000022_59_12_11"/>
<dbReference type="eggNOG" id="COG0318">
    <property type="taxonomic scope" value="Bacteria"/>
</dbReference>
<name>A1T418_MYCVP</name>
<evidence type="ECO:0000259" key="1">
    <source>
        <dbReference type="Pfam" id="PF00501"/>
    </source>
</evidence>
<sequence>MEPFPDDIFNLADIVLRVAREDPERIAVIDLDGWEGYGTRRYKPHTYAELSADVESVAVGLREMGIAELTRIVCMSPPSYETCVMGVALTRVGAFTIWIDPSVGYRNIAERLSRVHPEAFLGNALAHVGRITFGWGPRDLRKLVLTETPLSPGGRFITGFPPFPGARSIRSLRKHAPAEPEPPRVGPDDPCAVLYTTGSTGPAKPSLYLHRNFCQVFRNAHHSWGWDRDTEVPVDLAVFPAFLFIPISAGGTMVVPPIDFARQSPAKVNSAALIQVINDCKVGSFFAAPILIENLAREALARNLTMPSLKRVIGAGAPVTGPVEEMLTAVMAPDGELAANYGATEAMPSTEIGSREHLDGLWDMTEQGAGICVGYALPGVELKIIDIVDGPIDSIEETSELPEGKVGEILVRGKHVSPEYYLDPESTRKNKVPDPQGTWQRFGDVGYRDAQARLWVCGRVSQRVKAAGGTVFPLQVEPLFDVHPKVRRSALVGVPTPAGELPVLCVEVEPDVGKNELAGLHQELLARAAASEMANTIHTILFKRRLPVDPRHNSKIERQHLAKWAAKQLSGPASQAHRGWA</sequence>
<keyword evidence="3" id="KW-1185">Reference proteome</keyword>
<dbReference type="NCBIfam" id="NF006754">
    <property type="entry name" value="PRK09274.1"/>
    <property type="match status" value="1"/>
</dbReference>
<dbReference type="RefSeq" id="WP_011778353.1">
    <property type="nucleotide sequence ID" value="NC_008726.1"/>
</dbReference>
<keyword evidence="2" id="KW-0436">Ligase</keyword>
<gene>
    <name evidence="2" type="ordered locus">Mvan_1080</name>
</gene>
<organism evidence="2 3">
    <name type="scientific">Mycolicibacterium vanbaalenii (strain DSM 7251 / JCM 13017 / BCRC 16820 / KCTC 9966 / NRRL B-24157 / PYR-1)</name>
    <name type="common">Mycobacterium vanbaalenii</name>
    <dbReference type="NCBI Taxonomy" id="350058"/>
    <lineage>
        <taxon>Bacteria</taxon>
        <taxon>Bacillati</taxon>
        <taxon>Actinomycetota</taxon>
        <taxon>Actinomycetes</taxon>
        <taxon>Mycobacteriales</taxon>
        <taxon>Mycobacteriaceae</taxon>
        <taxon>Mycolicibacterium</taxon>
    </lineage>
</organism>
<proteinExistence type="predicted"/>
<dbReference type="InterPro" id="IPR042099">
    <property type="entry name" value="ANL_N_sf"/>
</dbReference>
<dbReference type="AlphaFoldDB" id="A1T418"/>
<dbReference type="InterPro" id="IPR000873">
    <property type="entry name" value="AMP-dep_synth/lig_dom"/>
</dbReference>
<dbReference type="STRING" id="350058.Mvan_1080"/>
<dbReference type="SUPFAM" id="SSF56801">
    <property type="entry name" value="Acetyl-CoA synthetase-like"/>
    <property type="match status" value="1"/>
</dbReference>
<dbReference type="GO" id="GO:0016878">
    <property type="term" value="F:acid-thiol ligase activity"/>
    <property type="evidence" value="ECO:0007669"/>
    <property type="project" value="UniProtKB-ARBA"/>
</dbReference>
<dbReference type="InterPro" id="IPR050237">
    <property type="entry name" value="ATP-dep_AMP-bd_enzyme"/>
</dbReference>
<dbReference type="EMBL" id="CP000511">
    <property type="protein sequence ID" value="ABM11918.1"/>
    <property type="molecule type" value="Genomic_DNA"/>
</dbReference>